<evidence type="ECO:0000256" key="2">
    <source>
        <dbReference type="ARBA" id="ARBA00022729"/>
    </source>
</evidence>
<dbReference type="PANTHER" id="PTHR30532">
    <property type="entry name" value="IRON III DICITRATE-BINDING PERIPLASMIC PROTEIN"/>
    <property type="match status" value="1"/>
</dbReference>
<dbReference type="STRING" id="358681.BBR47_58440"/>
<keyword evidence="2" id="KW-0732">Signal</keyword>
<keyword evidence="4" id="KW-1185">Reference proteome</keyword>
<organism evidence="3 4">
    <name type="scientific">Brevibacillus brevis (strain 47 / JCM 6285 / NBRC 100599)</name>
    <dbReference type="NCBI Taxonomy" id="358681"/>
    <lineage>
        <taxon>Bacteria</taxon>
        <taxon>Bacillati</taxon>
        <taxon>Bacillota</taxon>
        <taxon>Bacilli</taxon>
        <taxon>Bacillales</taxon>
        <taxon>Paenibacillaceae</taxon>
        <taxon>Brevibacillus</taxon>
    </lineage>
</organism>
<dbReference type="SUPFAM" id="SSF53807">
    <property type="entry name" value="Helical backbone' metal receptor"/>
    <property type="match status" value="1"/>
</dbReference>
<evidence type="ECO:0000313" key="3">
    <source>
        <dbReference type="EMBL" id="BAH46821.1"/>
    </source>
</evidence>
<dbReference type="KEGG" id="bbe:BBR47_58440"/>
<dbReference type="Gene3D" id="3.40.50.1980">
    <property type="entry name" value="Nitrogenase molybdenum iron protein domain"/>
    <property type="match status" value="1"/>
</dbReference>
<dbReference type="Proteomes" id="UP000001877">
    <property type="component" value="Chromosome"/>
</dbReference>
<dbReference type="AlphaFoldDB" id="C0Z9W7"/>
<sequence>MNLRSVFGLEVLFFILVSCLFLIGCGASQEQMSTARNNQSSAQRVIEHYSGKTTIKGEPKKIAVLDYRPADSLYALGIKPYAMAKEYRVHGPNQLFAATIARDLGLKPLPQWKL</sequence>
<reference evidence="3 4" key="1">
    <citation type="submission" date="2005-03" db="EMBL/GenBank/DDBJ databases">
        <title>Brevibacillus brevis strain 47, complete genome.</title>
        <authorList>
            <person name="Hosoyama A."/>
            <person name="Yamada R."/>
            <person name="Hongo Y."/>
            <person name="Terui Y."/>
            <person name="Ankai A."/>
            <person name="Masuyama W."/>
            <person name="Sekiguchi M."/>
            <person name="Takeda T."/>
            <person name="Asano K."/>
            <person name="Ohji S."/>
            <person name="Ichikawa N."/>
            <person name="Narita S."/>
            <person name="Aoki N."/>
            <person name="Miura H."/>
            <person name="Matsushita S."/>
            <person name="Sekigawa T."/>
            <person name="Yamagata H."/>
            <person name="Yoshikawa H."/>
            <person name="Udaka S."/>
            <person name="Tanikawa S."/>
            <person name="Fujita N."/>
        </authorList>
    </citation>
    <scope>NUCLEOTIDE SEQUENCE [LARGE SCALE GENOMIC DNA]</scope>
    <source>
        <strain evidence="4">47 / JCM 6285 / NBRC 100599</strain>
    </source>
</reference>
<dbReference type="PROSITE" id="PS51257">
    <property type="entry name" value="PROKAR_LIPOPROTEIN"/>
    <property type="match status" value="1"/>
</dbReference>
<protein>
    <submittedName>
        <fullName evidence="3">Uncharacterized protein</fullName>
    </submittedName>
</protein>
<gene>
    <name evidence="3" type="ordered locus">BBR47_58440</name>
</gene>
<evidence type="ECO:0000313" key="4">
    <source>
        <dbReference type="Proteomes" id="UP000001877"/>
    </source>
</evidence>
<dbReference type="HOGENOM" id="CLU_2116317_0_0_9"/>
<name>C0Z9W7_BREBN</name>
<dbReference type="GO" id="GO:0030288">
    <property type="term" value="C:outer membrane-bounded periplasmic space"/>
    <property type="evidence" value="ECO:0007669"/>
    <property type="project" value="TreeGrafter"/>
</dbReference>
<dbReference type="PANTHER" id="PTHR30532:SF1">
    <property type="entry name" value="IRON(3+)-HYDROXAMATE-BINDING PROTEIN FHUD"/>
    <property type="match status" value="1"/>
</dbReference>
<accession>C0Z9W7</accession>
<proteinExistence type="predicted"/>
<dbReference type="EMBL" id="AP008955">
    <property type="protein sequence ID" value="BAH46821.1"/>
    <property type="molecule type" value="Genomic_DNA"/>
</dbReference>
<evidence type="ECO:0000256" key="1">
    <source>
        <dbReference type="ARBA" id="ARBA00022448"/>
    </source>
</evidence>
<dbReference type="eggNOG" id="COG0614">
    <property type="taxonomic scope" value="Bacteria"/>
</dbReference>
<dbReference type="InterPro" id="IPR051313">
    <property type="entry name" value="Bact_iron-sidero_bind"/>
</dbReference>
<keyword evidence="1" id="KW-0813">Transport</keyword>